<dbReference type="EMBL" id="CP009933">
    <property type="protein sequence ID" value="AKA68716.1"/>
    <property type="molecule type" value="Genomic_DNA"/>
</dbReference>
<feature type="chain" id="PRO_5002410469" evidence="1">
    <location>
        <begin position="27"/>
        <end position="753"/>
    </location>
</feature>
<evidence type="ECO:0000313" key="4">
    <source>
        <dbReference type="Proteomes" id="UP000033115"/>
    </source>
</evidence>
<dbReference type="SUPFAM" id="SSF53474">
    <property type="entry name" value="alpha/beta-Hydrolases"/>
    <property type="match status" value="1"/>
</dbReference>
<name>A0A0E3GQK2_CLOSL</name>
<dbReference type="Gene3D" id="3.40.50.12090">
    <property type="match status" value="3"/>
</dbReference>
<organism evidence="3 4">
    <name type="scientific">Clostridium scatologenes</name>
    <dbReference type="NCBI Taxonomy" id="1548"/>
    <lineage>
        <taxon>Bacteria</taxon>
        <taxon>Bacillati</taxon>
        <taxon>Bacillota</taxon>
        <taxon>Clostridia</taxon>
        <taxon>Eubacteriales</taxon>
        <taxon>Clostridiaceae</taxon>
        <taxon>Clostridium</taxon>
    </lineage>
</organism>
<dbReference type="InterPro" id="IPR053145">
    <property type="entry name" value="AB_hydrolase_Est10"/>
</dbReference>
<dbReference type="GO" id="GO:0006508">
    <property type="term" value="P:proteolysis"/>
    <property type="evidence" value="ECO:0007669"/>
    <property type="project" value="InterPro"/>
</dbReference>
<dbReference type="InterPro" id="IPR007253">
    <property type="entry name" value="Cell_wall-bd_2"/>
</dbReference>
<accession>A0A0E3GQK2</accession>
<dbReference type="KEGG" id="csq:CSCA_1591"/>
<dbReference type="Pfam" id="PF04122">
    <property type="entry name" value="CW_binding_2"/>
    <property type="match status" value="3"/>
</dbReference>
<dbReference type="HOGENOM" id="CLU_372022_0_0_9"/>
<protein>
    <submittedName>
        <fullName evidence="3">Putative cell wall binding repeat 2-containing protein</fullName>
    </submittedName>
</protein>
<feature type="signal peptide" evidence="1">
    <location>
        <begin position="1"/>
        <end position="26"/>
    </location>
</feature>
<keyword evidence="1" id="KW-0732">Signal</keyword>
<dbReference type="STRING" id="1548.CSCA_1591"/>
<dbReference type="PANTHER" id="PTHR43265:SF1">
    <property type="entry name" value="ESTERASE ESTD"/>
    <property type="match status" value="1"/>
</dbReference>
<dbReference type="Pfam" id="PF00326">
    <property type="entry name" value="Peptidase_S9"/>
    <property type="match status" value="1"/>
</dbReference>
<feature type="domain" description="Peptidase S9 prolyl oligopeptidase catalytic" evidence="2">
    <location>
        <begin position="513"/>
        <end position="726"/>
    </location>
</feature>
<evidence type="ECO:0000256" key="1">
    <source>
        <dbReference type="SAM" id="SignalP"/>
    </source>
</evidence>
<keyword evidence="4" id="KW-1185">Reference proteome</keyword>
<evidence type="ECO:0000313" key="3">
    <source>
        <dbReference type="EMBL" id="AKA68716.1"/>
    </source>
</evidence>
<proteinExistence type="predicted"/>
<dbReference type="RefSeq" id="WP_029159328.1">
    <property type="nucleotide sequence ID" value="NZ_CP009933.1"/>
</dbReference>
<dbReference type="PANTHER" id="PTHR43265">
    <property type="entry name" value="ESTERASE ESTD"/>
    <property type="match status" value="1"/>
</dbReference>
<reference evidence="3 4" key="1">
    <citation type="journal article" date="2015" name="J. Biotechnol.">
        <title>Complete genome sequence of a malodorant-producing acetogen, Clostridium scatologenes ATCC 25775(T).</title>
        <authorList>
            <person name="Zhu Z."/>
            <person name="Guo T."/>
            <person name="Zheng H."/>
            <person name="Song T."/>
            <person name="Ouyang P."/>
            <person name="Xie J."/>
        </authorList>
    </citation>
    <scope>NUCLEOTIDE SEQUENCE [LARGE SCALE GENOMIC DNA]</scope>
    <source>
        <strain evidence="3 4">ATCC 25775</strain>
    </source>
</reference>
<dbReference type="Proteomes" id="UP000033115">
    <property type="component" value="Chromosome"/>
</dbReference>
<dbReference type="AlphaFoldDB" id="A0A0E3GQK2"/>
<gene>
    <name evidence="3" type="ORF">CSCA_1591</name>
</gene>
<dbReference type="InterPro" id="IPR029058">
    <property type="entry name" value="AB_hydrolase_fold"/>
</dbReference>
<sequence>MLNRNFRLGLILAIAACTCISSSVYADENISVKRLSGNDRYETSANIASYYEGGQLNSVIVTSGNGFADALSSSCIQGFGGSPVMLVGDNIQNSSKTISYIENHLKKDGIIYILGGEASVNSGFDKYFKGKGFNKIIRLGGNDRYETNIKIVNQANVREGTPIVIANGDNFPDALSISSIAAYKGYPIFITPFNNLPSKTEEKIKEIKPSKIYVIGGSSSISSGIENKLKQISKDVVRIQGKDRYETSMNICKYFDENLDNVVIASGEAFPDALSGTALSAKFKAPIVITDGNNINSIKEYIKNRKFKNVIILGGEGSVSKSVQNALSFGGDTNSSKDLEVKAESFVSNLSNKNMDEVLKQLSSDLRTGYGEGIMKNYLSSVSFKGVDTKPIDVKQEEAPLGNVITLTYKVEGSSTTVDVKIKYDNDGQIYDLVFENTPVDSKYKLPTYVNMDNFTEKNVTIGDGKYKLPGVLSMPKGKGPFPAVVLVHGSGAGDMDETSGDTKVFRDISAGLASKGIAVLRYDKRANCYGILSLVDTKIDLNKETVNDAVDAVNLLKKTEGIDSNKVFVLGHSLGAMLTSTIVKDCGDNGAAGGIMMAGPVDFLDTLLEQSKYLNSIGEMNENQLKGIESVYSTVKDKNFPGNLPENTPIFGAYPYYWLSVKNSTQVNDAVSIKEPLLILQGKMDYQVDVSNLDKWKNILKNKQNVNYKSYDKLNHFFIETNSKSTEGYGKAANVPDYVVNDIINWVDEYSK</sequence>
<dbReference type="InterPro" id="IPR001375">
    <property type="entry name" value="Peptidase_S9_cat"/>
</dbReference>
<evidence type="ECO:0000259" key="2">
    <source>
        <dbReference type="Pfam" id="PF00326"/>
    </source>
</evidence>
<dbReference type="GO" id="GO:0008236">
    <property type="term" value="F:serine-type peptidase activity"/>
    <property type="evidence" value="ECO:0007669"/>
    <property type="project" value="InterPro"/>
</dbReference>
<dbReference type="Gene3D" id="3.40.50.1820">
    <property type="entry name" value="alpha/beta hydrolase"/>
    <property type="match status" value="1"/>
</dbReference>
<dbReference type="GO" id="GO:0052689">
    <property type="term" value="F:carboxylic ester hydrolase activity"/>
    <property type="evidence" value="ECO:0007669"/>
    <property type="project" value="TreeGrafter"/>
</dbReference>